<accession>A0ABU6WEY7</accession>
<evidence type="ECO:0000313" key="1">
    <source>
        <dbReference type="EMBL" id="MED6182583.1"/>
    </source>
</evidence>
<gene>
    <name evidence="1" type="ORF">PIB30_029832</name>
</gene>
<dbReference type="Proteomes" id="UP001341840">
    <property type="component" value="Unassembled WGS sequence"/>
</dbReference>
<comment type="caution">
    <text evidence="1">The sequence shown here is derived from an EMBL/GenBank/DDBJ whole genome shotgun (WGS) entry which is preliminary data.</text>
</comment>
<reference evidence="1 2" key="1">
    <citation type="journal article" date="2023" name="Plants (Basel)">
        <title>Bridging the Gap: Combining Genomics and Transcriptomics Approaches to Understand Stylosanthes scabra, an Orphan Legume from the Brazilian Caatinga.</title>
        <authorList>
            <person name="Ferreira-Neto J.R.C."/>
            <person name="da Silva M.D."/>
            <person name="Binneck E."/>
            <person name="de Melo N.F."/>
            <person name="da Silva R.H."/>
            <person name="de Melo A.L.T.M."/>
            <person name="Pandolfi V."/>
            <person name="Bustamante F.O."/>
            <person name="Brasileiro-Vidal A.C."/>
            <person name="Benko-Iseppon A.M."/>
        </authorList>
    </citation>
    <scope>NUCLEOTIDE SEQUENCE [LARGE SCALE GENOMIC DNA]</scope>
    <source>
        <tissue evidence="1">Leaves</tissue>
    </source>
</reference>
<proteinExistence type="predicted"/>
<organism evidence="1 2">
    <name type="scientific">Stylosanthes scabra</name>
    <dbReference type="NCBI Taxonomy" id="79078"/>
    <lineage>
        <taxon>Eukaryota</taxon>
        <taxon>Viridiplantae</taxon>
        <taxon>Streptophyta</taxon>
        <taxon>Embryophyta</taxon>
        <taxon>Tracheophyta</taxon>
        <taxon>Spermatophyta</taxon>
        <taxon>Magnoliopsida</taxon>
        <taxon>eudicotyledons</taxon>
        <taxon>Gunneridae</taxon>
        <taxon>Pentapetalae</taxon>
        <taxon>rosids</taxon>
        <taxon>fabids</taxon>
        <taxon>Fabales</taxon>
        <taxon>Fabaceae</taxon>
        <taxon>Papilionoideae</taxon>
        <taxon>50 kb inversion clade</taxon>
        <taxon>dalbergioids sensu lato</taxon>
        <taxon>Dalbergieae</taxon>
        <taxon>Pterocarpus clade</taxon>
        <taxon>Stylosanthes</taxon>
    </lineage>
</organism>
<dbReference type="EMBL" id="JASCZI010181365">
    <property type="protein sequence ID" value="MED6182583.1"/>
    <property type="molecule type" value="Genomic_DNA"/>
</dbReference>
<keyword evidence="2" id="KW-1185">Reference proteome</keyword>
<protein>
    <submittedName>
        <fullName evidence="1">Uncharacterized protein</fullName>
    </submittedName>
</protein>
<name>A0ABU6WEY7_9FABA</name>
<sequence>MEAKAIDTLVAQNKALINLLNNKLGHSSEACAAIQDQQSIEQINYMSNAPRQPNFDPYSKTFNSGWRNHSNFGWGGQGNQGEMCYNNNFQQPTLQLPTSPIHPFVSQKLS</sequence>
<evidence type="ECO:0000313" key="2">
    <source>
        <dbReference type="Proteomes" id="UP001341840"/>
    </source>
</evidence>